<name>A0ABR2KCD4_9EUKA</name>
<gene>
    <name evidence="1" type="ORF">M9Y10_033284</name>
</gene>
<accession>A0ABR2KCD4</accession>
<organism evidence="1 2">
    <name type="scientific">Tritrichomonas musculus</name>
    <dbReference type="NCBI Taxonomy" id="1915356"/>
    <lineage>
        <taxon>Eukaryota</taxon>
        <taxon>Metamonada</taxon>
        <taxon>Parabasalia</taxon>
        <taxon>Tritrichomonadida</taxon>
        <taxon>Tritrichomonadidae</taxon>
        <taxon>Tritrichomonas</taxon>
    </lineage>
</organism>
<evidence type="ECO:0008006" key="3">
    <source>
        <dbReference type="Google" id="ProtNLM"/>
    </source>
</evidence>
<sequence length="366" mass="43914">MSIEENLEKSQGIQKILLDYIEKEENVEEDFGNLSKKLNEKKIKDDINELKLFLHLLTKISNNHNRISNFFYKIEKIILFFEDQIKKYFSNREIFCILKIFSIDEGIFNIIIQDKYKEANYPQYFMPEIKQFVTESFIQKIVQNDLINENDWIDFVLKDLPDDFEEKRLKGENDDRLSELIQNDKLEEFITYVNQNMLAPQGQIKRSIYETNNFLNKRKSTLIEYSAFFGSIQIFKYLFLNKADVSPSLWLFAIHGNNPEMIHFFEKNKIAPPKDKYDECFIEAVKCHHNDVANYIANDLLNDFKSSLYLRKILKYFNFSFIQKKDIDVPNFIILCKYDYYSLVKILLDTKWIDINRIIVFYFINN</sequence>
<comment type="caution">
    <text evidence="1">The sequence shown here is derived from an EMBL/GenBank/DDBJ whole genome shotgun (WGS) entry which is preliminary data.</text>
</comment>
<protein>
    <recommendedName>
        <fullName evidence="3">DUF3447 domain-containing protein</fullName>
    </recommendedName>
</protein>
<evidence type="ECO:0000313" key="1">
    <source>
        <dbReference type="EMBL" id="KAK8888553.1"/>
    </source>
</evidence>
<reference evidence="1 2" key="1">
    <citation type="submission" date="2024-04" db="EMBL/GenBank/DDBJ databases">
        <title>Tritrichomonas musculus Genome.</title>
        <authorList>
            <person name="Alves-Ferreira E."/>
            <person name="Grigg M."/>
            <person name="Lorenzi H."/>
            <person name="Galac M."/>
        </authorList>
    </citation>
    <scope>NUCLEOTIDE SEQUENCE [LARGE SCALE GENOMIC DNA]</scope>
    <source>
        <strain evidence="1 2">EAF2021</strain>
    </source>
</reference>
<proteinExistence type="predicted"/>
<dbReference type="SUPFAM" id="SSF48403">
    <property type="entry name" value="Ankyrin repeat"/>
    <property type="match status" value="1"/>
</dbReference>
<keyword evidence="2" id="KW-1185">Reference proteome</keyword>
<dbReference type="PANTHER" id="PTHR24159">
    <property type="match status" value="1"/>
</dbReference>
<dbReference type="InterPro" id="IPR036770">
    <property type="entry name" value="Ankyrin_rpt-contain_sf"/>
</dbReference>
<dbReference type="PANTHER" id="PTHR24159:SF5">
    <property type="entry name" value="ANK_REP_REGION DOMAIN-CONTAINING PROTEIN"/>
    <property type="match status" value="1"/>
</dbReference>
<dbReference type="Proteomes" id="UP001470230">
    <property type="component" value="Unassembled WGS sequence"/>
</dbReference>
<evidence type="ECO:0000313" key="2">
    <source>
        <dbReference type="Proteomes" id="UP001470230"/>
    </source>
</evidence>
<dbReference type="EMBL" id="JAPFFF010000005">
    <property type="protein sequence ID" value="KAK8888553.1"/>
    <property type="molecule type" value="Genomic_DNA"/>
</dbReference>